<feature type="domain" description="ATP-grasp" evidence="10">
    <location>
        <begin position="120"/>
        <end position="317"/>
    </location>
</feature>
<dbReference type="PROSITE" id="PS50979">
    <property type="entry name" value="BC"/>
    <property type="match status" value="1"/>
</dbReference>
<dbReference type="InterPro" id="IPR011761">
    <property type="entry name" value="ATP-grasp"/>
</dbReference>
<keyword evidence="6" id="KW-0092">Biotin</keyword>
<dbReference type="AlphaFoldDB" id="A0A2A4ALQ4"/>
<dbReference type="SUPFAM" id="SSF56059">
    <property type="entry name" value="Glutathione synthetase ATP-binding domain-like"/>
    <property type="match status" value="1"/>
</dbReference>
<dbReference type="InterPro" id="IPR011054">
    <property type="entry name" value="Rudment_hybrid_motif"/>
</dbReference>
<dbReference type="InterPro" id="IPR050856">
    <property type="entry name" value="Biotin_carboxylase_complex"/>
</dbReference>
<name>A0A2A4ALQ4_9CORY</name>
<dbReference type="Pfam" id="PF00364">
    <property type="entry name" value="Biotin_lipoyl"/>
    <property type="match status" value="1"/>
</dbReference>
<comment type="caution">
    <text evidence="12">The sequence shown here is derived from an EMBL/GenBank/DDBJ whole genome shotgun (WGS) entry which is preliminary data.</text>
</comment>
<gene>
    <name evidence="12" type="ORF">COM45_03525</name>
</gene>
<dbReference type="SUPFAM" id="SSF51246">
    <property type="entry name" value="Rudiment single hybrid motif"/>
    <property type="match status" value="1"/>
</dbReference>
<dbReference type="SUPFAM" id="SSF52440">
    <property type="entry name" value="PreATP-grasp domain"/>
    <property type="match status" value="1"/>
</dbReference>
<evidence type="ECO:0000259" key="9">
    <source>
        <dbReference type="PROSITE" id="PS50968"/>
    </source>
</evidence>
<dbReference type="GO" id="GO:0005524">
    <property type="term" value="F:ATP binding"/>
    <property type="evidence" value="ECO:0007669"/>
    <property type="project" value="UniProtKB-UniRule"/>
</dbReference>
<dbReference type="InterPro" id="IPR011764">
    <property type="entry name" value="Biotin_carboxylation_dom"/>
</dbReference>
<feature type="domain" description="Biotin carboxylation" evidence="11">
    <location>
        <begin position="1"/>
        <end position="445"/>
    </location>
</feature>
<feature type="domain" description="Lipoyl-binding" evidence="9">
    <location>
        <begin position="511"/>
        <end position="586"/>
    </location>
</feature>
<dbReference type="PANTHER" id="PTHR18866:SF33">
    <property type="entry name" value="METHYLCROTONOYL-COA CARBOXYLASE SUBUNIT ALPHA, MITOCHONDRIAL-RELATED"/>
    <property type="match status" value="1"/>
</dbReference>
<dbReference type="PROSITE" id="PS50975">
    <property type="entry name" value="ATP_GRASP"/>
    <property type="match status" value="1"/>
</dbReference>
<evidence type="ECO:0000256" key="8">
    <source>
        <dbReference type="PROSITE-ProRule" id="PRU00409"/>
    </source>
</evidence>
<evidence type="ECO:0000256" key="3">
    <source>
        <dbReference type="ARBA" id="ARBA00022598"/>
    </source>
</evidence>
<dbReference type="InterPro" id="IPR011053">
    <property type="entry name" value="Single_hybrid_motif"/>
</dbReference>
<evidence type="ECO:0000259" key="11">
    <source>
        <dbReference type="PROSITE" id="PS50979"/>
    </source>
</evidence>
<dbReference type="PROSITE" id="PS50968">
    <property type="entry name" value="BIOTINYL_LIPOYL"/>
    <property type="match status" value="1"/>
</dbReference>
<evidence type="ECO:0000256" key="7">
    <source>
        <dbReference type="ARBA" id="ARBA00048501"/>
    </source>
</evidence>
<dbReference type="PROSITE" id="PS00188">
    <property type="entry name" value="BIOTIN"/>
    <property type="match status" value="1"/>
</dbReference>
<dbReference type="Pfam" id="PF00289">
    <property type="entry name" value="Biotin_carb_N"/>
    <property type="match status" value="1"/>
</dbReference>
<dbReference type="GO" id="GO:0046872">
    <property type="term" value="F:metal ion binding"/>
    <property type="evidence" value="ECO:0007669"/>
    <property type="project" value="InterPro"/>
</dbReference>
<dbReference type="InterPro" id="IPR005479">
    <property type="entry name" value="CPAse_ATP-bd"/>
</dbReference>
<dbReference type="EC" id="6.3.4.14" evidence="2"/>
<evidence type="ECO:0000256" key="1">
    <source>
        <dbReference type="ARBA" id="ARBA00001953"/>
    </source>
</evidence>
<dbReference type="InterPro" id="IPR005482">
    <property type="entry name" value="Biotin_COase_C"/>
</dbReference>
<dbReference type="CDD" id="cd06850">
    <property type="entry name" value="biotinyl_domain"/>
    <property type="match status" value="1"/>
</dbReference>
<dbReference type="Pfam" id="PF02785">
    <property type="entry name" value="Biotin_carb_C"/>
    <property type="match status" value="1"/>
</dbReference>
<sequence>MISAVLIANRGEIAVRIARAARDLGIRSIAIYSEADAGALHTRVADEAYALPGNTAADTYMNVPALLDIAVRAGADAIHPGYGFLSENADFARAVASAGLTWIGPTPESIELLGDKIAARRVAEEVGAPLAPGTSDPIDDWQEARAFAEKHGLPIAIKAAYGGGGRGLKVVENLEDIEAAFNSAGREAKEAFGRAECYVEKFLTHPRHVEAQILADTHGNVAVLGTRDCSTQRRFQKLIEEAPAPALSDEQRKGIHEGARAICAKVGYTGAGTVEYIVSEDGTISFLEVNTRVQVEHPVTEVVTGVDIIAEQFRIAAGEPLSISTDPESTGHAFEFRINAEDILNGFAPCPGTIVRFEPPTGPGIRVDAGVRSGSIVPPYYDSLIAKLLVWGPTREIALARAKYALEEFDIEGVRTVLPFHRDMVSSQVLADHGDAEAQAGIYTDWLDHNYRPSAEATSHIAPVEAIYAKRTQVAIEIDGKLVSVGLPERLLSGVAAGAAPSGAAGNAASAGEGGSTEGAVTAPYDANLVAWNVADGDTVEEGDDIATIEAMKMESVVKAPCGGTIKLLAKEGDRLDPSKVIATID</sequence>
<keyword evidence="5 8" id="KW-0067">ATP-binding</keyword>
<dbReference type="InterPro" id="IPR000089">
    <property type="entry name" value="Biotin_lipoyl"/>
</dbReference>
<dbReference type="Gene3D" id="2.40.50.100">
    <property type="match status" value="1"/>
</dbReference>
<dbReference type="PANTHER" id="PTHR18866">
    <property type="entry name" value="CARBOXYLASE:PYRUVATE/ACETYL-COA/PROPIONYL-COA CARBOXYLASE"/>
    <property type="match status" value="1"/>
</dbReference>
<accession>A0A2A4ALQ4</accession>
<reference evidence="12 13" key="1">
    <citation type="submission" date="2017-09" db="EMBL/GenBank/DDBJ databases">
        <title>Draft Genome Sequence of Corynebacterium accolens AH4003.</title>
        <authorList>
            <person name="Chen Y."/>
            <person name="Oosthuysen W.F."/>
            <person name="Kelley S."/>
            <person name="Horswill A."/>
        </authorList>
    </citation>
    <scope>NUCLEOTIDE SEQUENCE [LARGE SCALE GENOMIC DNA]</scope>
    <source>
        <strain evidence="12 13">AH4003</strain>
    </source>
</reference>
<evidence type="ECO:0000259" key="10">
    <source>
        <dbReference type="PROSITE" id="PS50975"/>
    </source>
</evidence>
<organism evidence="12 13">
    <name type="scientific">Corynebacterium accolens</name>
    <dbReference type="NCBI Taxonomy" id="38284"/>
    <lineage>
        <taxon>Bacteria</taxon>
        <taxon>Bacillati</taxon>
        <taxon>Actinomycetota</taxon>
        <taxon>Actinomycetes</taxon>
        <taxon>Mycobacteriales</taxon>
        <taxon>Corynebacteriaceae</taxon>
        <taxon>Corynebacterium</taxon>
    </lineage>
</organism>
<evidence type="ECO:0000256" key="2">
    <source>
        <dbReference type="ARBA" id="ARBA00013263"/>
    </source>
</evidence>
<protein>
    <recommendedName>
        <fullName evidence="2">biotin carboxylase</fullName>
        <ecNumber evidence="2">6.3.4.14</ecNumber>
    </recommendedName>
</protein>
<dbReference type="Proteomes" id="UP000218690">
    <property type="component" value="Unassembled WGS sequence"/>
</dbReference>
<proteinExistence type="predicted"/>
<comment type="cofactor">
    <cofactor evidence="1">
        <name>biotin</name>
        <dbReference type="ChEBI" id="CHEBI:57586"/>
    </cofactor>
</comment>
<dbReference type="InterPro" id="IPR001882">
    <property type="entry name" value="Biotin_BS"/>
</dbReference>
<evidence type="ECO:0000256" key="6">
    <source>
        <dbReference type="ARBA" id="ARBA00023267"/>
    </source>
</evidence>
<dbReference type="Gene3D" id="3.40.50.20">
    <property type="match status" value="1"/>
</dbReference>
<dbReference type="InterPro" id="IPR005481">
    <property type="entry name" value="BC-like_N"/>
</dbReference>
<dbReference type="Gene3D" id="3.30.1490.20">
    <property type="entry name" value="ATP-grasp fold, A domain"/>
    <property type="match status" value="1"/>
</dbReference>
<evidence type="ECO:0000256" key="4">
    <source>
        <dbReference type="ARBA" id="ARBA00022741"/>
    </source>
</evidence>
<dbReference type="PROSITE" id="PS00867">
    <property type="entry name" value="CPSASE_2"/>
    <property type="match status" value="1"/>
</dbReference>
<dbReference type="Pfam" id="PF02786">
    <property type="entry name" value="CPSase_L_D2"/>
    <property type="match status" value="1"/>
</dbReference>
<dbReference type="FunFam" id="3.30.1490.20:FF:000003">
    <property type="entry name" value="acetyl-CoA carboxylase isoform X1"/>
    <property type="match status" value="1"/>
</dbReference>
<keyword evidence="3" id="KW-0436">Ligase</keyword>
<dbReference type="FunFam" id="3.40.50.20:FF:000010">
    <property type="entry name" value="Propionyl-CoA carboxylase subunit alpha"/>
    <property type="match status" value="1"/>
</dbReference>
<comment type="catalytic activity">
    <reaction evidence="7">
        <text>N(6)-biotinyl-L-lysyl-[protein] + hydrogencarbonate + ATP = N(6)-carboxybiotinyl-L-lysyl-[protein] + ADP + phosphate + H(+)</text>
        <dbReference type="Rhea" id="RHEA:13501"/>
        <dbReference type="Rhea" id="RHEA-COMP:10505"/>
        <dbReference type="Rhea" id="RHEA-COMP:10506"/>
        <dbReference type="ChEBI" id="CHEBI:15378"/>
        <dbReference type="ChEBI" id="CHEBI:17544"/>
        <dbReference type="ChEBI" id="CHEBI:30616"/>
        <dbReference type="ChEBI" id="CHEBI:43474"/>
        <dbReference type="ChEBI" id="CHEBI:83144"/>
        <dbReference type="ChEBI" id="CHEBI:83145"/>
        <dbReference type="ChEBI" id="CHEBI:456216"/>
        <dbReference type="EC" id="6.3.4.14"/>
    </reaction>
    <physiologicalReaction direction="left-to-right" evidence="7">
        <dbReference type="Rhea" id="RHEA:13502"/>
    </physiologicalReaction>
</comment>
<dbReference type="InterPro" id="IPR013815">
    <property type="entry name" value="ATP_grasp_subdomain_1"/>
</dbReference>
<dbReference type="Gene3D" id="3.30.470.20">
    <property type="entry name" value="ATP-grasp fold, B domain"/>
    <property type="match status" value="1"/>
</dbReference>
<evidence type="ECO:0000313" key="13">
    <source>
        <dbReference type="Proteomes" id="UP000218690"/>
    </source>
</evidence>
<dbReference type="SMART" id="SM00878">
    <property type="entry name" value="Biotin_carb_C"/>
    <property type="match status" value="1"/>
</dbReference>
<dbReference type="EMBL" id="NWBP01000011">
    <property type="protein sequence ID" value="PCC83432.1"/>
    <property type="molecule type" value="Genomic_DNA"/>
</dbReference>
<dbReference type="InterPro" id="IPR016185">
    <property type="entry name" value="PreATP-grasp_dom_sf"/>
</dbReference>
<keyword evidence="4 8" id="KW-0547">Nucleotide-binding</keyword>
<dbReference type="SUPFAM" id="SSF51230">
    <property type="entry name" value="Single hybrid motif"/>
    <property type="match status" value="1"/>
</dbReference>
<dbReference type="GO" id="GO:0004075">
    <property type="term" value="F:biotin carboxylase activity"/>
    <property type="evidence" value="ECO:0007669"/>
    <property type="project" value="UniProtKB-EC"/>
</dbReference>
<evidence type="ECO:0000313" key="12">
    <source>
        <dbReference type="EMBL" id="PCC83432.1"/>
    </source>
</evidence>
<evidence type="ECO:0000256" key="5">
    <source>
        <dbReference type="ARBA" id="ARBA00022840"/>
    </source>
</evidence>